<dbReference type="PANTHER" id="PTHR35408:SF2">
    <property type="entry name" value="GLYCOSYLTRANSFERASE 2-LIKE DOMAIN-CONTAINING PROTEIN"/>
    <property type="match status" value="1"/>
</dbReference>
<dbReference type="OrthoDB" id="4130410at2759"/>
<dbReference type="PANTHER" id="PTHR35408">
    <property type="entry name" value="CHROMOSOME 15, WHOLE GENOME SHOTGUN SEQUENCE"/>
    <property type="match status" value="1"/>
</dbReference>
<sequence>MRFRIGERSFFSSLWENFRWQPIYCFYFYSLSFHVNKALIAHIVGYEMTWEMTKKEVENSNFFKEIPKILRTYWNMFLVMVPLAGGVIYMAWFAPLAWRITQPVAILPMALMIVCHISLPFVLNPHIVSAVDQYAVDDKNNIEKV</sequence>
<accession>A0A0D1ZAY6</accession>
<dbReference type="STRING" id="1016849.A0A0D1ZAY6"/>
<evidence type="ECO:0000313" key="2">
    <source>
        <dbReference type="EMBL" id="KIV83913.1"/>
    </source>
</evidence>
<dbReference type="Proteomes" id="UP000053599">
    <property type="component" value="Unassembled WGS sequence"/>
</dbReference>
<organism evidence="2 3">
    <name type="scientific">Exophiala sideris</name>
    <dbReference type="NCBI Taxonomy" id="1016849"/>
    <lineage>
        <taxon>Eukaryota</taxon>
        <taxon>Fungi</taxon>
        <taxon>Dikarya</taxon>
        <taxon>Ascomycota</taxon>
        <taxon>Pezizomycotina</taxon>
        <taxon>Eurotiomycetes</taxon>
        <taxon>Chaetothyriomycetidae</taxon>
        <taxon>Chaetothyriales</taxon>
        <taxon>Herpotrichiellaceae</taxon>
        <taxon>Exophiala</taxon>
    </lineage>
</organism>
<keyword evidence="1" id="KW-0812">Transmembrane</keyword>
<dbReference type="AlphaFoldDB" id="A0A0D1ZAY6"/>
<name>A0A0D1ZAY6_9EURO</name>
<keyword evidence="1" id="KW-1133">Transmembrane helix</keyword>
<dbReference type="HOGENOM" id="CLU_123972_0_0_1"/>
<evidence type="ECO:0000256" key="1">
    <source>
        <dbReference type="SAM" id="Phobius"/>
    </source>
</evidence>
<feature type="transmembrane region" description="Helical" evidence="1">
    <location>
        <begin position="73"/>
        <end position="92"/>
    </location>
</feature>
<feature type="transmembrane region" description="Helical" evidence="1">
    <location>
        <begin position="104"/>
        <end position="123"/>
    </location>
</feature>
<proteinExistence type="predicted"/>
<dbReference type="EMBL" id="KN846952">
    <property type="protein sequence ID" value="KIV83913.1"/>
    <property type="molecule type" value="Genomic_DNA"/>
</dbReference>
<keyword evidence="1" id="KW-0472">Membrane</keyword>
<evidence type="ECO:0000313" key="3">
    <source>
        <dbReference type="Proteomes" id="UP000053599"/>
    </source>
</evidence>
<protein>
    <submittedName>
        <fullName evidence="2">Uncharacterized protein</fullName>
    </submittedName>
</protein>
<reference evidence="2 3" key="1">
    <citation type="submission" date="2015-01" db="EMBL/GenBank/DDBJ databases">
        <title>The Genome Sequence of Exophiala sideris CBS121828.</title>
        <authorList>
            <consortium name="The Broad Institute Genomics Platform"/>
            <person name="Cuomo C."/>
            <person name="de Hoog S."/>
            <person name="Gorbushina A."/>
            <person name="Stielow B."/>
            <person name="Teixiera M."/>
            <person name="Abouelleil A."/>
            <person name="Chapman S.B."/>
            <person name="Priest M."/>
            <person name="Young S.K."/>
            <person name="Wortman J."/>
            <person name="Nusbaum C."/>
            <person name="Birren B."/>
        </authorList>
    </citation>
    <scope>NUCLEOTIDE SEQUENCE [LARGE SCALE GENOMIC DNA]</scope>
    <source>
        <strain evidence="2 3">CBS 121828</strain>
    </source>
</reference>
<gene>
    <name evidence="2" type="ORF">PV11_05898</name>
</gene>